<name>A0A9D7LQK4_9RHOO</name>
<evidence type="ECO:0000256" key="2">
    <source>
        <dbReference type="ARBA" id="ARBA00047806"/>
    </source>
</evidence>
<comment type="catalytic activity">
    <reaction evidence="3 4">
        <text>[thioredoxin]-disulfide + L-methionine + H2O = L-methionine (S)-S-oxide + [thioredoxin]-dithiol</text>
        <dbReference type="Rhea" id="RHEA:19993"/>
        <dbReference type="Rhea" id="RHEA-COMP:10698"/>
        <dbReference type="Rhea" id="RHEA-COMP:10700"/>
        <dbReference type="ChEBI" id="CHEBI:15377"/>
        <dbReference type="ChEBI" id="CHEBI:29950"/>
        <dbReference type="ChEBI" id="CHEBI:50058"/>
        <dbReference type="ChEBI" id="CHEBI:57844"/>
        <dbReference type="ChEBI" id="CHEBI:58772"/>
        <dbReference type="EC" id="1.8.4.11"/>
    </reaction>
</comment>
<accession>A0A9D7LQK4</accession>
<dbReference type="PANTHER" id="PTHR43774:SF1">
    <property type="entry name" value="PEPTIDE METHIONINE SULFOXIDE REDUCTASE MSRA 2"/>
    <property type="match status" value="1"/>
</dbReference>
<comment type="catalytic activity">
    <reaction evidence="2 4">
        <text>L-methionyl-[protein] + [thioredoxin]-disulfide + H2O = L-methionyl-(S)-S-oxide-[protein] + [thioredoxin]-dithiol</text>
        <dbReference type="Rhea" id="RHEA:14217"/>
        <dbReference type="Rhea" id="RHEA-COMP:10698"/>
        <dbReference type="Rhea" id="RHEA-COMP:10700"/>
        <dbReference type="Rhea" id="RHEA-COMP:12313"/>
        <dbReference type="Rhea" id="RHEA-COMP:12315"/>
        <dbReference type="ChEBI" id="CHEBI:15377"/>
        <dbReference type="ChEBI" id="CHEBI:16044"/>
        <dbReference type="ChEBI" id="CHEBI:29950"/>
        <dbReference type="ChEBI" id="CHEBI:44120"/>
        <dbReference type="ChEBI" id="CHEBI:50058"/>
        <dbReference type="EC" id="1.8.4.11"/>
    </reaction>
</comment>
<dbReference type="Proteomes" id="UP000808146">
    <property type="component" value="Unassembled WGS sequence"/>
</dbReference>
<dbReference type="InterPro" id="IPR002569">
    <property type="entry name" value="Met_Sox_Rdtase_MsrA_dom"/>
</dbReference>
<dbReference type="Pfam" id="PF01625">
    <property type="entry name" value="PMSR"/>
    <property type="match status" value="1"/>
</dbReference>
<dbReference type="HAMAP" id="MF_01401">
    <property type="entry name" value="MsrA"/>
    <property type="match status" value="1"/>
</dbReference>
<evidence type="ECO:0000256" key="1">
    <source>
        <dbReference type="ARBA" id="ARBA00023002"/>
    </source>
</evidence>
<reference evidence="9" key="1">
    <citation type="journal article" date="2021" name="Nat. Commun.">
        <title>Connecting structure to function with the recovery of over 1000 high-quality metagenome-assembled genomes from activated sludge using long-read sequencing.</title>
        <authorList>
            <person name="Singleton C.M."/>
            <person name="Petriglieri F."/>
            <person name="Kristensen J.M."/>
            <person name="Kirkegaard R.H."/>
            <person name="Michaelsen T.Y."/>
            <person name="Andersen M.H."/>
            <person name="Kondrotaite Z."/>
            <person name="Karst S.M."/>
            <person name="Dueholm M.S."/>
            <person name="Nielsen P.H."/>
            <person name="Albertsen M."/>
        </authorList>
    </citation>
    <scope>NUCLEOTIDE SEQUENCE [LARGE SCALE GENOMIC DNA]</scope>
</reference>
<sequence length="231" mass="25663">MKIGRLLPLTAAIAVLAVTVRAQSQPMESTQAYSGAGATAIFAGGCFWCVEQDFEKLPGVFEAESGYTAGWTENPSYESVSFGNTGHAEAVKVHYDPEKISYGQLVEYFWRHIDPTVKDRQFCDTGTPYRSGIYWQNEAEREVAEASRDALLASGRFKIIYTEVAPATAFWRAEEYHQDYYKKNPLRYSYYRAVCGRDARVAAIWGDKGMAGQPGEAPPERTSAGYSGSKE</sequence>
<keyword evidence="1 4" id="KW-0560">Oxidoreductase</keyword>
<evidence type="ECO:0000256" key="3">
    <source>
        <dbReference type="ARBA" id="ARBA00048782"/>
    </source>
</evidence>
<dbReference type="EMBL" id="JADKBR010000017">
    <property type="protein sequence ID" value="MBK8891294.1"/>
    <property type="molecule type" value="Genomic_DNA"/>
</dbReference>
<dbReference type="SUPFAM" id="SSF55068">
    <property type="entry name" value="Peptide methionine sulfoxide reductase"/>
    <property type="match status" value="1"/>
</dbReference>
<comment type="similarity">
    <text evidence="4">Belongs to the MsrA Met sulfoxide reductase family.</text>
</comment>
<feature type="signal peptide" evidence="6">
    <location>
        <begin position="1"/>
        <end position="22"/>
    </location>
</feature>
<feature type="chain" id="PRO_5038582629" description="Peptide methionine sulfoxide reductase MsrA" evidence="6">
    <location>
        <begin position="23"/>
        <end position="231"/>
    </location>
</feature>
<dbReference type="Gene3D" id="3.30.1060.10">
    <property type="entry name" value="Peptide methionine sulphoxide reductase MsrA"/>
    <property type="match status" value="1"/>
</dbReference>
<evidence type="ECO:0000256" key="6">
    <source>
        <dbReference type="SAM" id="SignalP"/>
    </source>
</evidence>
<dbReference type="GO" id="GO:0008113">
    <property type="term" value="F:peptide-methionine (S)-S-oxide reductase activity"/>
    <property type="evidence" value="ECO:0007669"/>
    <property type="project" value="UniProtKB-UniRule"/>
</dbReference>
<feature type="domain" description="Peptide methionine sulphoxide reductase MsrA" evidence="7">
    <location>
        <begin position="39"/>
        <end position="189"/>
    </location>
</feature>
<comment type="function">
    <text evidence="4">Has an important function as a repair enzyme for proteins that have been inactivated by oxidation. Catalyzes the reversible oxidation-reduction of methionine sulfoxide in proteins to methionine.</text>
</comment>
<feature type="region of interest" description="Disordered" evidence="5">
    <location>
        <begin position="210"/>
        <end position="231"/>
    </location>
</feature>
<organism evidence="8 9">
    <name type="scientific">Candidatus Dechloromonas phosphorivorans</name>
    <dbReference type="NCBI Taxonomy" id="2899244"/>
    <lineage>
        <taxon>Bacteria</taxon>
        <taxon>Pseudomonadati</taxon>
        <taxon>Pseudomonadota</taxon>
        <taxon>Betaproteobacteria</taxon>
        <taxon>Rhodocyclales</taxon>
        <taxon>Azonexaceae</taxon>
        <taxon>Dechloromonas</taxon>
    </lineage>
</organism>
<comment type="caution">
    <text evidence="8">The sequence shown here is derived from an EMBL/GenBank/DDBJ whole genome shotgun (WGS) entry which is preliminary data.</text>
</comment>
<evidence type="ECO:0000313" key="8">
    <source>
        <dbReference type="EMBL" id="MBK8891294.1"/>
    </source>
</evidence>
<feature type="active site" evidence="4">
    <location>
        <position position="46"/>
    </location>
</feature>
<dbReference type="PANTHER" id="PTHR43774">
    <property type="entry name" value="PEPTIDE METHIONINE SULFOXIDE REDUCTASE"/>
    <property type="match status" value="1"/>
</dbReference>
<dbReference type="AlphaFoldDB" id="A0A9D7LQK4"/>
<evidence type="ECO:0000313" key="9">
    <source>
        <dbReference type="Proteomes" id="UP000808146"/>
    </source>
</evidence>
<dbReference type="InterPro" id="IPR036509">
    <property type="entry name" value="Met_Sox_Rdtase_MsrA_sf"/>
</dbReference>
<evidence type="ECO:0000259" key="7">
    <source>
        <dbReference type="Pfam" id="PF01625"/>
    </source>
</evidence>
<dbReference type="EC" id="1.8.4.11" evidence="4"/>
<dbReference type="NCBIfam" id="TIGR00401">
    <property type="entry name" value="msrA"/>
    <property type="match status" value="1"/>
</dbReference>
<gene>
    <name evidence="4 8" type="primary">msrA</name>
    <name evidence="8" type="ORF">IPN75_13465</name>
</gene>
<proteinExistence type="inferred from homology"/>
<evidence type="ECO:0000256" key="5">
    <source>
        <dbReference type="SAM" id="MobiDB-lite"/>
    </source>
</evidence>
<protein>
    <recommendedName>
        <fullName evidence="4">Peptide methionine sulfoxide reductase MsrA</fullName>
        <shortName evidence="4">Protein-methionine-S-oxide reductase</shortName>
        <ecNumber evidence="4">1.8.4.11</ecNumber>
    </recommendedName>
    <alternativeName>
        <fullName evidence="4">Peptide-methionine (S)-S-oxide reductase</fullName>
        <shortName evidence="4">Peptide Met(O) reductase</shortName>
    </alternativeName>
</protein>
<keyword evidence="6" id="KW-0732">Signal</keyword>
<evidence type="ECO:0000256" key="4">
    <source>
        <dbReference type="HAMAP-Rule" id="MF_01401"/>
    </source>
</evidence>